<keyword evidence="4" id="KW-1003">Cell membrane</keyword>
<dbReference type="InterPro" id="IPR009315">
    <property type="entry name" value="P_starv_induced_PsiE"/>
</dbReference>
<organism evidence="9 10">
    <name type="scientific">Halothiobacillus diazotrophicus</name>
    <dbReference type="NCBI Taxonomy" id="1860122"/>
    <lineage>
        <taxon>Bacteria</taxon>
        <taxon>Pseudomonadati</taxon>
        <taxon>Pseudomonadota</taxon>
        <taxon>Gammaproteobacteria</taxon>
        <taxon>Chromatiales</taxon>
        <taxon>Halothiobacillaceae</taxon>
        <taxon>Halothiobacillus</taxon>
    </lineage>
</organism>
<sequence>MLGIRNSHRFIEKLGNDLNMLAHIILLFILWIGVVWSTGAAVLEVIHKGTPSLDDLLLFFIYLEILAMIGIYFQTKRLPVRFLIYIAITALTRVLVVDVKIMTNLTLLTYTGAIAILAIAVLVVKYGSTRFPSENG</sequence>
<dbReference type="PANTHER" id="PTHR37819">
    <property type="entry name" value="PROTEIN PSIE"/>
    <property type="match status" value="1"/>
</dbReference>
<dbReference type="EMBL" id="CP016027">
    <property type="protein sequence ID" value="ANJ67061.1"/>
    <property type="molecule type" value="Genomic_DNA"/>
</dbReference>
<dbReference type="InterPro" id="IPR020948">
    <property type="entry name" value="P_starv_induced_PsiE-like"/>
</dbReference>
<protein>
    <recommendedName>
        <fullName evidence="3">Protein PsiE</fullName>
    </recommendedName>
</protein>
<evidence type="ECO:0000256" key="4">
    <source>
        <dbReference type="ARBA" id="ARBA00022475"/>
    </source>
</evidence>
<evidence type="ECO:0000256" key="8">
    <source>
        <dbReference type="SAM" id="Phobius"/>
    </source>
</evidence>
<dbReference type="PANTHER" id="PTHR37819:SF1">
    <property type="entry name" value="PROTEIN PSIE"/>
    <property type="match status" value="1"/>
</dbReference>
<keyword evidence="7 8" id="KW-0472">Membrane</keyword>
<dbReference type="KEGG" id="haz:A9404_06390"/>
<evidence type="ECO:0000256" key="2">
    <source>
        <dbReference type="ARBA" id="ARBA00005632"/>
    </source>
</evidence>
<evidence type="ECO:0000256" key="6">
    <source>
        <dbReference type="ARBA" id="ARBA00022989"/>
    </source>
</evidence>
<name>A0A191ZGQ0_9GAMM</name>
<dbReference type="Proteomes" id="UP000078596">
    <property type="component" value="Chromosome"/>
</dbReference>
<dbReference type="PIRSF" id="PIRSF029598">
    <property type="entry name" value="PsiE"/>
    <property type="match status" value="1"/>
</dbReference>
<feature type="transmembrane region" description="Helical" evidence="8">
    <location>
        <begin position="21"/>
        <end position="43"/>
    </location>
</feature>
<dbReference type="GO" id="GO:0016036">
    <property type="term" value="P:cellular response to phosphate starvation"/>
    <property type="evidence" value="ECO:0007669"/>
    <property type="project" value="InterPro"/>
</dbReference>
<proteinExistence type="inferred from homology"/>
<dbReference type="Pfam" id="PF06146">
    <property type="entry name" value="PsiE"/>
    <property type="match status" value="1"/>
</dbReference>
<accession>A0A191ZGQ0</accession>
<dbReference type="RefSeq" id="WP_066099423.1">
    <property type="nucleotide sequence ID" value="NZ_CP016027.1"/>
</dbReference>
<dbReference type="STRING" id="1860122.A9404_06390"/>
<evidence type="ECO:0000256" key="7">
    <source>
        <dbReference type="ARBA" id="ARBA00023136"/>
    </source>
</evidence>
<reference evidence="9 10" key="1">
    <citation type="submission" date="2016-06" db="EMBL/GenBank/DDBJ databases">
        <title>Insight into the functional genes involving in sulfur oxidation in Pearl River water.</title>
        <authorList>
            <person name="Luo J."/>
            <person name="Tan X."/>
            <person name="Lin W."/>
        </authorList>
    </citation>
    <scope>NUCLEOTIDE SEQUENCE [LARGE SCALE GENOMIC DNA]</scope>
    <source>
        <strain evidence="9 10">LS2</strain>
    </source>
</reference>
<dbReference type="OrthoDB" id="9792470at2"/>
<comment type="subcellular location">
    <subcellularLocation>
        <location evidence="1">Cell inner membrane</location>
        <topology evidence="1">Multi-pass membrane protein</topology>
    </subcellularLocation>
</comment>
<feature type="transmembrane region" description="Helical" evidence="8">
    <location>
        <begin position="55"/>
        <end position="73"/>
    </location>
</feature>
<keyword evidence="10" id="KW-1185">Reference proteome</keyword>
<comment type="similarity">
    <text evidence="2">Belongs to the PsiE family.</text>
</comment>
<evidence type="ECO:0000313" key="9">
    <source>
        <dbReference type="EMBL" id="ANJ67061.1"/>
    </source>
</evidence>
<evidence type="ECO:0000256" key="5">
    <source>
        <dbReference type="ARBA" id="ARBA00022692"/>
    </source>
</evidence>
<evidence type="ECO:0000256" key="1">
    <source>
        <dbReference type="ARBA" id="ARBA00004429"/>
    </source>
</evidence>
<feature type="transmembrane region" description="Helical" evidence="8">
    <location>
        <begin position="107"/>
        <end position="124"/>
    </location>
</feature>
<gene>
    <name evidence="9" type="ORF">A9404_06390</name>
</gene>
<keyword evidence="6 8" id="KW-1133">Transmembrane helix</keyword>
<keyword evidence="5 8" id="KW-0812">Transmembrane</keyword>
<evidence type="ECO:0000313" key="10">
    <source>
        <dbReference type="Proteomes" id="UP000078596"/>
    </source>
</evidence>
<feature type="transmembrane region" description="Helical" evidence="8">
    <location>
        <begin position="82"/>
        <end position="101"/>
    </location>
</feature>
<dbReference type="GO" id="GO:0005886">
    <property type="term" value="C:plasma membrane"/>
    <property type="evidence" value="ECO:0007669"/>
    <property type="project" value="UniProtKB-SubCell"/>
</dbReference>
<evidence type="ECO:0000256" key="3">
    <source>
        <dbReference type="ARBA" id="ARBA00021903"/>
    </source>
</evidence>
<dbReference type="AlphaFoldDB" id="A0A191ZGQ0"/>